<organism evidence="3 4">
    <name type="scientific">Pycnoporus cinnabarinus</name>
    <name type="common">Cinnabar-red polypore</name>
    <name type="synonym">Trametes cinnabarina</name>
    <dbReference type="NCBI Taxonomy" id="5643"/>
    <lineage>
        <taxon>Eukaryota</taxon>
        <taxon>Fungi</taxon>
        <taxon>Dikarya</taxon>
        <taxon>Basidiomycota</taxon>
        <taxon>Agaricomycotina</taxon>
        <taxon>Agaricomycetes</taxon>
        <taxon>Polyporales</taxon>
        <taxon>Polyporaceae</taxon>
        <taxon>Trametes</taxon>
    </lineage>
</organism>
<dbReference type="Proteomes" id="UP000029665">
    <property type="component" value="Unassembled WGS sequence"/>
</dbReference>
<dbReference type="PANTHER" id="PTHR48081">
    <property type="entry name" value="AB HYDROLASE SUPERFAMILY PROTEIN C4A8.06C"/>
    <property type="match status" value="1"/>
</dbReference>
<dbReference type="InterPro" id="IPR050300">
    <property type="entry name" value="GDXG_lipolytic_enzyme"/>
</dbReference>
<dbReference type="InterPro" id="IPR029058">
    <property type="entry name" value="AB_hydrolase_fold"/>
</dbReference>
<dbReference type="EMBL" id="CCBP010000124">
    <property type="protein sequence ID" value="CDO73880.1"/>
    <property type="molecule type" value="Genomic_DNA"/>
</dbReference>
<dbReference type="Pfam" id="PF20434">
    <property type="entry name" value="BD-FAE"/>
    <property type="match status" value="1"/>
</dbReference>
<proteinExistence type="predicted"/>
<dbReference type="AlphaFoldDB" id="A0A060SHM3"/>
<dbReference type="SUPFAM" id="SSF53474">
    <property type="entry name" value="alpha/beta-Hydrolases"/>
    <property type="match status" value="1"/>
</dbReference>
<dbReference type="OMA" id="RHNHISP"/>
<accession>A0A060SHM3</accession>
<dbReference type="OrthoDB" id="433474at2759"/>
<keyword evidence="4" id="KW-1185">Reference proteome</keyword>
<sequence>MDVIASLKDTSLLAVLKPTNDAFAKVLEEKRAEIEAVPKKTFRYGDTERHKLDVYYPTVGTTSSGPTPVLFFVYGGGFTSGARRLDPPYDLLYANLGAFFAKQGILTVIPDYRLVPQAKFPEPMEDVRDALAWFLSNIGSVNASAPAGSSLSLDNPGICVMGHSAGAAIISSLYLLPSVLPLDSPIRAATRGLILQGGGFKFDFDSLPIDPRVLLHLYGSKERTLELEPVALVARVDDEVVRSLPDIFGLVSEFDIEQIKEGGDEFFKRLEKRLGKSVRYDVMKRHNHISPHWALLSGDGEEWGFDVAEWVKSKA</sequence>
<protein>
    <recommendedName>
        <fullName evidence="2">BD-FAE-like domain-containing protein</fullName>
    </recommendedName>
</protein>
<reference evidence="3" key="1">
    <citation type="submission" date="2014-01" db="EMBL/GenBank/DDBJ databases">
        <title>The genome of the white-rot fungus Pycnoporus cinnabarinus: a basidiomycete model with a versatile arsenal for lignocellulosic biomass breakdown.</title>
        <authorList>
            <person name="Levasseur A."/>
            <person name="Lomascolo A."/>
            <person name="Ruiz-Duenas F.J."/>
            <person name="Uzan E."/>
            <person name="Piumi F."/>
            <person name="Kues U."/>
            <person name="Ram A.F.J."/>
            <person name="Murat C."/>
            <person name="Haon M."/>
            <person name="Benoit I."/>
            <person name="Arfi Y."/>
            <person name="Chevret D."/>
            <person name="Drula E."/>
            <person name="Kwon M.J."/>
            <person name="Gouret P."/>
            <person name="Lesage-Meessen L."/>
            <person name="Lombard V."/>
            <person name="Mariette J."/>
            <person name="Noirot C."/>
            <person name="Park J."/>
            <person name="Patyshakuliyeva A."/>
            <person name="Wieneger R.A.B."/>
            <person name="Wosten H.A.B."/>
            <person name="Martin F."/>
            <person name="Coutinho P.M."/>
            <person name="de Vries R."/>
            <person name="Martinez A.T."/>
            <person name="Klopp C."/>
            <person name="Pontarotti P."/>
            <person name="Henrissat B."/>
            <person name="Record E."/>
        </authorList>
    </citation>
    <scope>NUCLEOTIDE SEQUENCE [LARGE SCALE GENOMIC DNA]</scope>
    <source>
        <strain evidence="3">BRFM137</strain>
    </source>
</reference>
<dbReference type="GO" id="GO:0004061">
    <property type="term" value="F:arylformamidase activity"/>
    <property type="evidence" value="ECO:0007669"/>
    <property type="project" value="TreeGrafter"/>
</dbReference>
<dbReference type="InterPro" id="IPR049492">
    <property type="entry name" value="BD-FAE-like_dom"/>
</dbReference>
<feature type="domain" description="BD-FAE-like" evidence="2">
    <location>
        <begin position="52"/>
        <end position="169"/>
    </location>
</feature>
<keyword evidence="1" id="KW-0378">Hydrolase</keyword>
<dbReference type="STRING" id="5643.A0A060SHM3"/>
<comment type="caution">
    <text evidence="3">The sequence shown here is derived from an EMBL/GenBank/DDBJ whole genome shotgun (WGS) entry which is preliminary data.</text>
</comment>
<dbReference type="PANTHER" id="PTHR48081:SF33">
    <property type="entry name" value="KYNURENINE FORMAMIDASE"/>
    <property type="match status" value="1"/>
</dbReference>
<evidence type="ECO:0000256" key="1">
    <source>
        <dbReference type="ARBA" id="ARBA00022801"/>
    </source>
</evidence>
<evidence type="ECO:0000259" key="2">
    <source>
        <dbReference type="Pfam" id="PF20434"/>
    </source>
</evidence>
<evidence type="ECO:0000313" key="3">
    <source>
        <dbReference type="EMBL" id="CDO73880.1"/>
    </source>
</evidence>
<dbReference type="Gene3D" id="3.40.50.1820">
    <property type="entry name" value="alpha/beta hydrolase"/>
    <property type="match status" value="1"/>
</dbReference>
<evidence type="ECO:0000313" key="4">
    <source>
        <dbReference type="Proteomes" id="UP000029665"/>
    </source>
</evidence>
<name>A0A060SHM3_PYCCI</name>
<gene>
    <name evidence="3" type="ORF">BN946_scf185016.g37</name>
</gene>
<dbReference type="HOGENOM" id="CLU_012494_8_1_1"/>